<reference evidence="2" key="1">
    <citation type="journal article" date="2010" name="Stand. Genomic Sci.">
        <title>Complete genome sequence of Thermocrinis albus type strain (HI 11/12T).</title>
        <authorList>
            <person name="Wirth R."/>
            <person name="Sikorski J."/>
            <person name="Brambilla E."/>
            <person name="Misra M."/>
            <person name="Lapidus A."/>
            <person name="Copeland A."/>
            <person name="Nolan M."/>
            <person name="Lucas S."/>
            <person name="Chen F."/>
            <person name="Tice H."/>
            <person name="Cheng J.F."/>
            <person name="Han C."/>
            <person name="Detter J.C."/>
            <person name="Tapia R."/>
            <person name="Bruce D."/>
            <person name="Goodwin L."/>
            <person name="Pitluck S."/>
            <person name="Pati A."/>
            <person name="Anderson I."/>
            <person name="Ivanova N."/>
            <person name="Mavromatis K."/>
            <person name="Mikhailova N."/>
            <person name="Chen A."/>
            <person name="Palaniappan K."/>
            <person name="Bilek Y."/>
            <person name="Hader T."/>
            <person name="Land M."/>
            <person name="Hauser L."/>
            <person name="Chang Y.J."/>
            <person name="Jeffries C.D."/>
            <person name="Tindall B.J."/>
            <person name="Rohde M."/>
            <person name="Goker M."/>
            <person name="Bristow J."/>
            <person name="Eisen J.A."/>
            <person name="Markowitz V."/>
            <person name="Hugenholtz P."/>
            <person name="Kyrpides N.C."/>
            <person name="Klenk H.P."/>
        </authorList>
    </citation>
    <scope>NUCLEOTIDE SEQUENCE [LARGE SCALE GENOMIC DNA]</scope>
    <source>
        <strain evidence="2">DSM 14484 / JCM 11386 / HI 11/12</strain>
    </source>
</reference>
<dbReference type="OrthoDB" id="9810361at2"/>
<sequence length="183" mass="20458">MYEGRMDVPDGLRIRRVLEEVYTQVKDTNLEDCAKLNCFLCAKGGAKNCQKLHEAVVLLPYELDVLSSLGVRGFPEIEVCGMKIGYVPPHTDCPFNVGGWCGIHGRHPIDCRSFPLVPSINEAGDLVISIAVGCPAVPTWEFVKLWVEVWKKLWEVVPESWFRFYSGVPGSPTKPVILIKSLK</sequence>
<keyword evidence="2" id="KW-1185">Reference proteome</keyword>
<dbReference type="EMBL" id="CP001931">
    <property type="protein sequence ID" value="ADC89515.1"/>
    <property type="molecule type" value="Genomic_DNA"/>
</dbReference>
<proteinExistence type="predicted"/>
<dbReference type="HOGENOM" id="CLU_1474494_0_0_0"/>
<dbReference type="AlphaFoldDB" id="D3SL85"/>
<organism evidence="1 2">
    <name type="scientific">Thermocrinis albus (strain DSM 14484 / JCM 11386 / HI 11/12)</name>
    <dbReference type="NCBI Taxonomy" id="638303"/>
    <lineage>
        <taxon>Bacteria</taxon>
        <taxon>Pseudomonadati</taxon>
        <taxon>Aquificota</taxon>
        <taxon>Aquificia</taxon>
        <taxon>Aquificales</taxon>
        <taxon>Aquificaceae</taxon>
        <taxon>Thermocrinis</taxon>
    </lineage>
</organism>
<evidence type="ECO:0000313" key="2">
    <source>
        <dbReference type="Proteomes" id="UP000002043"/>
    </source>
</evidence>
<dbReference type="Proteomes" id="UP000002043">
    <property type="component" value="Chromosome"/>
</dbReference>
<dbReference type="eggNOG" id="COG0727">
    <property type="taxonomic scope" value="Bacteria"/>
</dbReference>
<dbReference type="KEGG" id="tal:Thal_0883"/>
<gene>
    <name evidence="1" type="ordered locus">Thal_0883</name>
</gene>
<accession>D3SL85</accession>
<evidence type="ECO:0000313" key="1">
    <source>
        <dbReference type="EMBL" id="ADC89515.1"/>
    </source>
</evidence>
<name>D3SL85_THEAH</name>
<protein>
    <submittedName>
        <fullName evidence="1">Uncharacterized protein</fullName>
    </submittedName>
</protein>
<dbReference type="STRING" id="638303.Thal_0883"/>